<accession>A0A9Y4NF74</accession>
<feature type="domain" description="IPT/TIG" evidence="1">
    <location>
        <begin position="143"/>
        <end position="229"/>
    </location>
</feature>
<dbReference type="GO" id="GO:0050772">
    <property type="term" value="P:positive regulation of axonogenesis"/>
    <property type="evidence" value="ECO:0007669"/>
    <property type="project" value="TreeGrafter"/>
</dbReference>
<dbReference type="RefSeq" id="XP_008296173.1">
    <property type="nucleotide sequence ID" value="XM_008297951.1"/>
</dbReference>
<dbReference type="GO" id="GO:0002116">
    <property type="term" value="C:semaphorin receptor complex"/>
    <property type="evidence" value="ECO:0007669"/>
    <property type="project" value="TreeGrafter"/>
</dbReference>
<name>A0A9Y4NF74_9TELE</name>
<dbReference type="GO" id="GO:0007162">
    <property type="term" value="P:negative regulation of cell adhesion"/>
    <property type="evidence" value="ECO:0007669"/>
    <property type="project" value="TreeGrafter"/>
</dbReference>
<sequence>MVSHRVEKDSSGQIALSIQTHVTVGQNPSKFACHFSATSIELCSRNSPPPQFPQCTCILSNGALPPDGLLVEVKIRLGKAHLSEQLEVTNCSGISGPLSSVLCQQCIKAGCGWSKSGCSWANEGEGNDSVCQKMDFGKNFSRPEISSITPSVVSFHGRNHATLSGRNLREVSGVRIQGDLDCTPQESPVWNNTGTSLTFHIPSTDIKGVVKVCVLLPDGSCHGNTKITYRSAPSCTDIKPSSTWISGKRKITLMGSHLEFVEGIVHSHAPQEVRLPTDSSNEVRL</sequence>
<dbReference type="CDD" id="cd00603">
    <property type="entry name" value="IPT_PCSR"/>
    <property type="match status" value="1"/>
</dbReference>
<dbReference type="Proteomes" id="UP000694891">
    <property type="component" value="Unplaced"/>
</dbReference>
<proteinExistence type="predicted"/>
<dbReference type="GO" id="GO:0005886">
    <property type="term" value="C:plasma membrane"/>
    <property type="evidence" value="ECO:0007669"/>
    <property type="project" value="TreeGrafter"/>
</dbReference>
<dbReference type="PANTHER" id="PTHR22625">
    <property type="entry name" value="PLEXIN"/>
    <property type="match status" value="1"/>
</dbReference>
<dbReference type="InterPro" id="IPR031148">
    <property type="entry name" value="Plexin"/>
</dbReference>
<dbReference type="Pfam" id="PF01833">
    <property type="entry name" value="TIG"/>
    <property type="match status" value="1"/>
</dbReference>
<dbReference type="AlphaFoldDB" id="A0A9Y4NF74"/>
<dbReference type="InterPro" id="IPR013783">
    <property type="entry name" value="Ig-like_fold"/>
</dbReference>
<reference evidence="3" key="1">
    <citation type="submission" date="2025-08" db="UniProtKB">
        <authorList>
            <consortium name="RefSeq"/>
        </authorList>
    </citation>
    <scope>IDENTIFICATION</scope>
</reference>
<dbReference type="GO" id="GO:0030334">
    <property type="term" value="P:regulation of cell migration"/>
    <property type="evidence" value="ECO:0007669"/>
    <property type="project" value="TreeGrafter"/>
</dbReference>
<dbReference type="InterPro" id="IPR002909">
    <property type="entry name" value="IPT_dom"/>
</dbReference>
<evidence type="ECO:0000259" key="1">
    <source>
        <dbReference type="Pfam" id="PF01833"/>
    </source>
</evidence>
<dbReference type="GO" id="GO:0007399">
    <property type="term" value="P:nervous system development"/>
    <property type="evidence" value="ECO:0007669"/>
    <property type="project" value="UniProtKB-ARBA"/>
</dbReference>
<dbReference type="PANTHER" id="PTHR22625:SF44">
    <property type="entry name" value="PLEXIN-B"/>
    <property type="match status" value="1"/>
</dbReference>
<dbReference type="GO" id="GO:0008360">
    <property type="term" value="P:regulation of cell shape"/>
    <property type="evidence" value="ECO:0007669"/>
    <property type="project" value="TreeGrafter"/>
</dbReference>
<dbReference type="SUPFAM" id="SSF81296">
    <property type="entry name" value="E set domains"/>
    <property type="match status" value="1"/>
</dbReference>
<evidence type="ECO:0000313" key="2">
    <source>
        <dbReference type="Proteomes" id="UP000694891"/>
    </source>
</evidence>
<evidence type="ECO:0000313" key="3">
    <source>
        <dbReference type="RefSeq" id="XP_008296173.1"/>
    </source>
</evidence>
<gene>
    <name evidence="3" type="primary">LOC103369273</name>
</gene>
<dbReference type="InterPro" id="IPR014756">
    <property type="entry name" value="Ig_E-set"/>
</dbReference>
<protein>
    <submittedName>
        <fullName evidence="3">Plexin-C1</fullName>
    </submittedName>
</protein>
<dbReference type="GO" id="GO:0017154">
    <property type="term" value="F:semaphorin receptor activity"/>
    <property type="evidence" value="ECO:0007669"/>
    <property type="project" value="InterPro"/>
</dbReference>
<dbReference type="GeneID" id="103369273"/>
<keyword evidence="2" id="KW-1185">Reference proteome</keyword>
<dbReference type="CDD" id="cd00102">
    <property type="entry name" value="IPT"/>
    <property type="match status" value="1"/>
</dbReference>
<organism evidence="2 3">
    <name type="scientific">Stegastes partitus</name>
    <name type="common">bicolor damselfish</name>
    <dbReference type="NCBI Taxonomy" id="144197"/>
    <lineage>
        <taxon>Eukaryota</taxon>
        <taxon>Metazoa</taxon>
        <taxon>Chordata</taxon>
        <taxon>Craniata</taxon>
        <taxon>Vertebrata</taxon>
        <taxon>Euteleostomi</taxon>
        <taxon>Actinopterygii</taxon>
        <taxon>Neopterygii</taxon>
        <taxon>Teleostei</taxon>
        <taxon>Neoteleostei</taxon>
        <taxon>Acanthomorphata</taxon>
        <taxon>Ovalentaria</taxon>
        <taxon>Pomacentridae</taxon>
        <taxon>Stegastes</taxon>
    </lineage>
</organism>
<dbReference type="Gene3D" id="2.60.40.10">
    <property type="entry name" value="Immunoglobulins"/>
    <property type="match status" value="1"/>
</dbReference>